<proteinExistence type="predicted"/>
<feature type="signal peptide" evidence="2">
    <location>
        <begin position="1"/>
        <end position="24"/>
    </location>
</feature>
<evidence type="ECO:0000313" key="4">
    <source>
        <dbReference type="Proteomes" id="UP001599542"/>
    </source>
</evidence>
<dbReference type="RefSeq" id="WP_380331173.1">
    <property type="nucleotide sequence ID" value="NZ_JBHYPW010000076.1"/>
</dbReference>
<evidence type="ECO:0000313" key="3">
    <source>
        <dbReference type="EMBL" id="MFE1356389.1"/>
    </source>
</evidence>
<evidence type="ECO:0000256" key="2">
    <source>
        <dbReference type="SAM" id="SignalP"/>
    </source>
</evidence>
<dbReference type="Proteomes" id="UP001599542">
    <property type="component" value="Unassembled WGS sequence"/>
</dbReference>
<dbReference type="EMBL" id="JBHYPX010000087">
    <property type="protein sequence ID" value="MFE1356389.1"/>
    <property type="molecule type" value="Genomic_DNA"/>
</dbReference>
<dbReference type="PROSITE" id="PS51257">
    <property type="entry name" value="PROKAR_LIPOPROTEIN"/>
    <property type="match status" value="1"/>
</dbReference>
<accession>A0ABW6GUW7</accession>
<gene>
    <name evidence="3" type="ORF">ACFW6T_30870</name>
</gene>
<organism evidence="3 4">
    <name type="scientific">Kitasatospora phosalacinea</name>
    <dbReference type="NCBI Taxonomy" id="2065"/>
    <lineage>
        <taxon>Bacteria</taxon>
        <taxon>Bacillati</taxon>
        <taxon>Actinomycetota</taxon>
        <taxon>Actinomycetes</taxon>
        <taxon>Kitasatosporales</taxon>
        <taxon>Streptomycetaceae</taxon>
        <taxon>Kitasatospora</taxon>
    </lineage>
</organism>
<protein>
    <recommendedName>
        <fullName evidence="5">Lipoprotein</fullName>
    </recommendedName>
</protein>
<keyword evidence="4" id="KW-1185">Reference proteome</keyword>
<sequence>MRARVRVRVRVAGAVAALLLGLGAAGCDSGGSGGSGGAGSRQVVALDTARSRLQELVDGTTGALTPAVHWADDAFRAVPHENAARDNDGTAQLTLRRYVLTKVSAANQPRLLEQVRAYWKGRGYTLHTDDSPDQASAAAPDGTGVTVTVGAVGNVTVVADAWVKDPGSTAPFGPAPSPLPTGKDGGPDTVPTFEDPAWS</sequence>
<feature type="region of interest" description="Disordered" evidence="1">
    <location>
        <begin position="164"/>
        <end position="199"/>
    </location>
</feature>
<evidence type="ECO:0008006" key="5">
    <source>
        <dbReference type="Google" id="ProtNLM"/>
    </source>
</evidence>
<evidence type="ECO:0000256" key="1">
    <source>
        <dbReference type="SAM" id="MobiDB-lite"/>
    </source>
</evidence>
<reference evidence="3 4" key="1">
    <citation type="submission" date="2024-09" db="EMBL/GenBank/DDBJ databases">
        <title>The Natural Products Discovery Center: Release of the First 8490 Sequenced Strains for Exploring Actinobacteria Biosynthetic Diversity.</title>
        <authorList>
            <person name="Kalkreuter E."/>
            <person name="Kautsar S.A."/>
            <person name="Yang D."/>
            <person name="Bader C.D."/>
            <person name="Teijaro C.N."/>
            <person name="Fluegel L."/>
            <person name="Davis C.M."/>
            <person name="Simpson J.R."/>
            <person name="Lauterbach L."/>
            <person name="Steele A.D."/>
            <person name="Gui C."/>
            <person name="Meng S."/>
            <person name="Li G."/>
            <person name="Viehrig K."/>
            <person name="Ye F."/>
            <person name="Su P."/>
            <person name="Kiefer A.F."/>
            <person name="Nichols A."/>
            <person name="Cepeda A.J."/>
            <person name="Yan W."/>
            <person name="Fan B."/>
            <person name="Jiang Y."/>
            <person name="Adhikari A."/>
            <person name="Zheng C.-J."/>
            <person name="Schuster L."/>
            <person name="Cowan T.M."/>
            <person name="Smanski M.J."/>
            <person name="Chevrette M.G."/>
            <person name="De Carvalho L.P.S."/>
            <person name="Shen B."/>
        </authorList>
    </citation>
    <scope>NUCLEOTIDE SEQUENCE [LARGE SCALE GENOMIC DNA]</scope>
    <source>
        <strain evidence="3 4">NPDC058753</strain>
    </source>
</reference>
<feature type="chain" id="PRO_5046166256" description="Lipoprotein" evidence="2">
    <location>
        <begin position="25"/>
        <end position="199"/>
    </location>
</feature>
<comment type="caution">
    <text evidence="3">The sequence shown here is derived from an EMBL/GenBank/DDBJ whole genome shotgun (WGS) entry which is preliminary data.</text>
</comment>
<keyword evidence="2" id="KW-0732">Signal</keyword>
<name>A0ABW6GUW7_9ACTN</name>